<dbReference type="STRING" id="569365.A0A0D2C7V8"/>
<dbReference type="EMBL" id="KN847044">
    <property type="protein sequence ID" value="KIW26535.1"/>
    <property type="molecule type" value="Genomic_DNA"/>
</dbReference>
<reference evidence="2 3" key="1">
    <citation type="submission" date="2015-01" db="EMBL/GenBank/DDBJ databases">
        <title>The Genome Sequence of Cladophialophora immunda CBS83496.</title>
        <authorList>
            <consortium name="The Broad Institute Genomics Platform"/>
            <person name="Cuomo C."/>
            <person name="de Hoog S."/>
            <person name="Gorbushina A."/>
            <person name="Stielow B."/>
            <person name="Teixiera M."/>
            <person name="Abouelleil A."/>
            <person name="Chapman S.B."/>
            <person name="Priest M."/>
            <person name="Young S.K."/>
            <person name="Wortman J."/>
            <person name="Nusbaum C."/>
            <person name="Birren B."/>
        </authorList>
    </citation>
    <scope>NUCLEOTIDE SEQUENCE [LARGE SCALE GENOMIC DNA]</scope>
    <source>
        <strain evidence="2 3">CBS 83496</strain>
    </source>
</reference>
<gene>
    <name evidence="2" type="ORF">PV07_09622</name>
</gene>
<protein>
    <recommendedName>
        <fullName evidence="1">DUF7605 domain-containing protein</fullName>
    </recommendedName>
</protein>
<feature type="domain" description="DUF7605" evidence="1">
    <location>
        <begin position="531"/>
        <end position="704"/>
    </location>
</feature>
<dbReference type="RefSeq" id="XP_016246751.1">
    <property type="nucleotide sequence ID" value="XM_016396895.1"/>
</dbReference>
<accession>A0A0D2C7V8</accession>
<dbReference type="PANTHER" id="PTHR36681">
    <property type="entry name" value="NUCLEAR GTPASE, GERMINAL CENTER-ASSOCIATED, TANDEM DUPLICATE 3"/>
    <property type="match status" value="1"/>
</dbReference>
<dbReference type="HOGENOM" id="CLU_010389_2_1_1"/>
<dbReference type="Proteomes" id="UP000054466">
    <property type="component" value="Unassembled WGS sequence"/>
</dbReference>
<dbReference type="AlphaFoldDB" id="A0A0D2C7V8"/>
<evidence type="ECO:0000313" key="2">
    <source>
        <dbReference type="EMBL" id="KIW26535.1"/>
    </source>
</evidence>
<evidence type="ECO:0000313" key="3">
    <source>
        <dbReference type="Proteomes" id="UP000054466"/>
    </source>
</evidence>
<dbReference type="InterPro" id="IPR027417">
    <property type="entry name" value="P-loop_NTPase"/>
</dbReference>
<dbReference type="Pfam" id="PF24564">
    <property type="entry name" value="DUF7605"/>
    <property type="match status" value="1"/>
</dbReference>
<evidence type="ECO:0000259" key="1">
    <source>
        <dbReference type="Pfam" id="PF24564"/>
    </source>
</evidence>
<name>A0A0D2C7V8_9EURO</name>
<dbReference type="OrthoDB" id="3598281at2759"/>
<dbReference type="Gene3D" id="3.40.50.300">
    <property type="entry name" value="P-loop containing nucleotide triphosphate hydrolases"/>
    <property type="match status" value="2"/>
</dbReference>
<organism evidence="2 3">
    <name type="scientific">Cladophialophora immunda</name>
    <dbReference type="NCBI Taxonomy" id="569365"/>
    <lineage>
        <taxon>Eukaryota</taxon>
        <taxon>Fungi</taxon>
        <taxon>Dikarya</taxon>
        <taxon>Ascomycota</taxon>
        <taxon>Pezizomycotina</taxon>
        <taxon>Eurotiomycetes</taxon>
        <taxon>Chaetothyriomycetidae</taxon>
        <taxon>Chaetothyriales</taxon>
        <taxon>Herpotrichiellaceae</taxon>
        <taxon>Cladophialophora</taxon>
    </lineage>
</organism>
<dbReference type="GeneID" id="27348816"/>
<dbReference type="SUPFAM" id="SSF52540">
    <property type="entry name" value="P-loop containing nucleoside triphosphate hydrolases"/>
    <property type="match status" value="1"/>
</dbReference>
<dbReference type="VEuPathDB" id="FungiDB:PV07_09622"/>
<keyword evidence="3" id="KW-1185">Reference proteome</keyword>
<proteinExistence type="predicted"/>
<dbReference type="InterPro" id="IPR056024">
    <property type="entry name" value="DUF7605"/>
</dbReference>
<dbReference type="PANTHER" id="PTHR36681:SF3">
    <property type="entry name" value="NUCLEAR GTPASE, GERMINAL CENTER-ASSOCIATED, TANDEM DUPLICATE 3"/>
    <property type="match status" value="1"/>
</dbReference>
<sequence length="796" mass="88770">MLSPPAEAPASESAVIPPTQLQYPPYREPSFEMAVAQSSNIAKMIVPILEASPRDPPQRLIQEAERLAAYQRPVERLVGFIGNSGAGKSSTINSLFDNDGLAKTGSCGSAVTPFAAEYRFRQADQGAPFTLCCRLMVEHELGKYVGDLLRDLWRISSADKTDSEENDPKIFEDTKAARDIFETTFGGMDDFDMDRLNYDDNNGSMTKAKNYLMELCSRLEFPDNMTPDGIWVEEAQDADECDDHQSLLHDRGLWPLVISFSIFSDSPILENGLTLIDLPGFNDTNLARIRAARKAQSNCDEVCLVVEISRATDNPLLQQNLEHIRARAEAQKATTVNITIICTKSAADLDRNRSLEKLVNTSKLLYAKAEVQKAKGADEKVKQHAQRRLTTLLITTRNEKVQKDLLKKYGSYVKGGILKVFCVDNVMYWNATGDEERELSGIPALRQHLRDLPAESLFKASDLFLAKKIPALVSSYATWVESCRIDLELENRPPLPDASELRMCLNKVGPWADEMLGVFERCFNTPLKAASESIRAACLKVAQGWEKWKAGSVASCVRHDGNYTGGALGPRNWNNELLQCFDDAVMGQSWHHFEVETDPLLTEIGNIITVFQGYASQCSALRAPVNFQNSLAARVDVLKSTIEAERKFYLKGVGAMRSHAIGTHQDSYIVDCMLETYREASRVTGLGSNKTRHSTVQKRVGSEDFVEAFRTHLLEEFQDVINGARARIKASLELEIEAIESDLEAIQPSKDNQRLFKVYPAYGETCEDLLSKVTKQLEETDELAGTARAMAKERYG</sequence>